<dbReference type="InterPro" id="IPR035992">
    <property type="entry name" value="Ricin_B-like_lectins"/>
</dbReference>
<keyword evidence="3" id="KW-1185">Reference proteome</keyword>
<organism evidence="4">
    <name type="scientific">Nippostrongylus brasiliensis</name>
    <name type="common">Rat hookworm</name>
    <dbReference type="NCBI Taxonomy" id="27835"/>
    <lineage>
        <taxon>Eukaryota</taxon>
        <taxon>Metazoa</taxon>
        <taxon>Ecdysozoa</taxon>
        <taxon>Nematoda</taxon>
        <taxon>Chromadorea</taxon>
        <taxon>Rhabditida</taxon>
        <taxon>Rhabditina</taxon>
        <taxon>Rhabditomorpha</taxon>
        <taxon>Strongyloidea</taxon>
        <taxon>Heligmosomidae</taxon>
        <taxon>Nippostrongylus</taxon>
    </lineage>
</organism>
<proteinExistence type="predicted"/>
<dbReference type="AlphaFoldDB" id="A0A0N4YVA2"/>
<evidence type="ECO:0000313" key="4">
    <source>
        <dbReference type="WBParaSite" id="NBR_0002117401-mRNA-1"/>
    </source>
</evidence>
<gene>
    <name evidence="2" type="ORF">NBR_LOCUS21176</name>
</gene>
<dbReference type="EMBL" id="UYSL01025990">
    <property type="protein sequence ID" value="VDL84917.1"/>
    <property type="molecule type" value="Genomic_DNA"/>
</dbReference>
<dbReference type="PANTHER" id="PTHR16166:SF141">
    <property type="entry name" value="INTERMEMBRANE LIPID TRANSFER PROTEIN VPS13D"/>
    <property type="match status" value="1"/>
</dbReference>
<dbReference type="InterPro" id="IPR026847">
    <property type="entry name" value="VPS13"/>
</dbReference>
<protein>
    <submittedName>
        <fullName evidence="4">SHR-BD domain-containing protein</fullName>
    </submittedName>
</protein>
<dbReference type="STRING" id="27835.A0A0N4YVA2"/>
<dbReference type="InterPro" id="IPR009543">
    <property type="entry name" value="VPS13_VAB"/>
</dbReference>
<accession>A0A0N4YVA2</accession>
<reference evidence="2 3" key="2">
    <citation type="submission" date="2018-11" db="EMBL/GenBank/DDBJ databases">
        <authorList>
            <consortium name="Pathogen Informatics"/>
        </authorList>
    </citation>
    <scope>NUCLEOTIDE SEQUENCE [LARGE SCALE GENOMIC DNA]</scope>
</reference>
<evidence type="ECO:0000259" key="1">
    <source>
        <dbReference type="Pfam" id="PF25036"/>
    </source>
</evidence>
<dbReference type="GO" id="GO:0007005">
    <property type="term" value="P:mitochondrion organization"/>
    <property type="evidence" value="ECO:0007669"/>
    <property type="project" value="TreeGrafter"/>
</dbReference>
<dbReference type="SUPFAM" id="SSF50370">
    <property type="entry name" value="Ricin B-like lectins"/>
    <property type="match status" value="1"/>
</dbReference>
<dbReference type="WBParaSite" id="NBR_0002117401-mRNA-1">
    <property type="protein sequence ID" value="NBR_0002117401-mRNA-1"/>
    <property type="gene ID" value="NBR_0002117401"/>
</dbReference>
<evidence type="ECO:0000313" key="3">
    <source>
        <dbReference type="Proteomes" id="UP000271162"/>
    </source>
</evidence>
<evidence type="ECO:0000313" key="2">
    <source>
        <dbReference type="EMBL" id="VDL84917.1"/>
    </source>
</evidence>
<dbReference type="Proteomes" id="UP000271162">
    <property type="component" value="Unassembled WGS sequence"/>
</dbReference>
<feature type="domain" description="Vacuolar protein sorting-associated protein 13 VPS13 adaptor binding" evidence="1">
    <location>
        <begin position="42"/>
        <end position="114"/>
    </location>
</feature>
<dbReference type="GO" id="GO:0045053">
    <property type="term" value="P:protein retention in Golgi apparatus"/>
    <property type="evidence" value="ECO:0007669"/>
    <property type="project" value="TreeGrafter"/>
</dbReference>
<sequence>MPVARLINETPSLFMLPKDDHTLRRTLWVPTWEGTERAPRDADETPRFVRVEVILNSAVFCVTFTDAEYYPAPIRIDNQSDVPVLYQQQSEGPIGQHLRTICKARSHVDYAWDDLYGSRRIVLQVYENKSNVYDPSQPGIGPQLVYENNAYIQLTSSFNSYNISNSKKTDDHEQVLETMQKGKVMLNKQNRVDANNGNQLWVICKDGCIENVGMSNRSKIRMVLDVLERMGYQLMMTPRSTSRDRYQKWTLSPDGRLWCRGVTNMSVTYRAPDIVLAPNDSVDADVNADSNQESYYPIPYLSVLFSPFFNVFSRYGGFNGRDQVAAR</sequence>
<name>A0A0N4YVA2_NIPBR</name>
<dbReference type="GO" id="GO:0006623">
    <property type="term" value="P:protein targeting to vacuole"/>
    <property type="evidence" value="ECO:0007669"/>
    <property type="project" value="TreeGrafter"/>
</dbReference>
<dbReference type="Pfam" id="PF25036">
    <property type="entry name" value="VPS13_VAB"/>
    <property type="match status" value="1"/>
</dbReference>
<dbReference type="PANTHER" id="PTHR16166">
    <property type="entry name" value="VACUOLAR PROTEIN SORTING-ASSOCIATED PROTEIN VPS13"/>
    <property type="match status" value="1"/>
</dbReference>
<reference evidence="4" key="1">
    <citation type="submission" date="2017-02" db="UniProtKB">
        <authorList>
            <consortium name="WormBaseParasite"/>
        </authorList>
    </citation>
    <scope>IDENTIFICATION</scope>
</reference>